<evidence type="ECO:0000256" key="1">
    <source>
        <dbReference type="SAM" id="Phobius"/>
    </source>
</evidence>
<keyword evidence="1" id="KW-0472">Membrane</keyword>
<protein>
    <submittedName>
        <fullName evidence="3">Divergent AAA domain protein</fullName>
    </submittedName>
</protein>
<dbReference type="InterPro" id="IPR038461">
    <property type="entry name" value="Schlafen_AlbA_2_dom_sf"/>
</dbReference>
<evidence type="ECO:0000313" key="4">
    <source>
        <dbReference type="Proteomes" id="UP000319383"/>
    </source>
</evidence>
<keyword evidence="4" id="KW-1185">Reference proteome</keyword>
<keyword evidence="1" id="KW-1133">Transmembrane helix</keyword>
<dbReference type="Proteomes" id="UP000319383">
    <property type="component" value="Chromosome"/>
</dbReference>
<dbReference type="EMBL" id="CP036276">
    <property type="protein sequence ID" value="QDU44580.1"/>
    <property type="molecule type" value="Genomic_DNA"/>
</dbReference>
<evidence type="ECO:0000313" key="3">
    <source>
        <dbReference type="EMBL" id="QDU44580.1"/>
    </source>
</evidence>
<sequence>MISRMFENVTDDDISNLIQQGEGAQIEFKRDVINILDLAKLVSAFANTDGGVAIFGVEEPDKIVGCSLRRTQDLVGKIENRIRPVPEMRLHVQSYRGVELAILVVKRLQSGLAISDAGAFVREGEATRLIDASTIERRIPVNEPVETTNQHLREMLELMNDRIASLQVEVAYPRTWRGRAIALVVAFTAGFFARLAAGWVADLFQGKDA</sequence>
<dbReference type="RefSeq" id="WP_145376917.1">
    <property type="nucleotide sequence ID" value="NZ_CP036270.1"/>
</dbReference>
<dbReference type="PANTHER" id="PTHR30595">
    <property type="entry name" value="GLPR-RELATED TRANSCRIPTIONAL REPRESSOR"/>
    <property type="match status" value="1"/>
</dbReference>
<dbReference type="Pfam" id="PF04326">
    <property type="entry name" value="SLFN_AlbA_2"/>
    <property type="match status" value="1"/>
</dbReference>
<dbReference type="OrthoDB" id="1778356at2"/>
<feature type="transmembrane region" description="Helical" evidence="1">
    <location>
        <begin position="180"/>
        <end position="201"/>
    </location>
</feature>
<feature type="domain" description="Schlafen AlbA-2" evidence="2">
    <location>
        <begin position="22"/>
        <end position="129"/>
    </location>
</feature>
<name>A0A517ZQ53_9PLAN</name>
<organism evidence="3 4">
    <name type="scientific">Symmachiella dynata</name>
    <dbReference type="NCBI Taxonomy" id="2527995"/>
    <lineage>
        <taxon>Bacteria</taxon>
        <taxon>Pseudomonadati</taxon>
        <taxon>Planctomycetota</taxon>
        <taxon>Planctomycetia</taxon>
        <taxon>Planctomycetales</taxon>
        <taxon>Planctomycetaceae</taxon>
        <taxon>Symmachiella</taxon>
    </lineage>
</organism>
<dbReference type="KEGG" id="sdyn:Mal52_30650"/>
<accession>A0A517ZQ53</accession>
<evidence type="ECO:0000259" key="2">
    <source>
        <dbReference type="Pfam" id="PF04326"/>
    </source>
</evidence>
<reference evidence="3 4" key="1">
    <citation type="submission" date="2019-02" db="EMBL/GenBank/DDBJ databases">
        <title>Deep-cultivation of Planctomycetes and their phenomic and genomic characterization uncovers novel biology.</title>
        <authorList>
            <person name="Wiegand S."/>
            <person name="Jogler M."/>
            <person name="Boedeker C."/>
            <person name="Pinto D."/>
            <person name="Vollmers J."/>
            <person name="Rivas-Marin E."/>
            <person name="Kohn T."/>
            <person name="Peeters S.H."/>
            <person name="Heuer A."/>
            <person name="Rast P."/>
            <person name="Oberbeckmann S."/>
            <person name="Bunk B."/>
            <person name="Jeske O."/>
            <person name="Meyerdierks A."/>
            <person name="Storesund J.E."/>
            <person name="Kallscheuer N."/>
            <person name="Luecker S."/>
            <person name="Lage O.M."/>
            <person name="Pohl T."/>
            <person name="Merkel B.J."/>
            <person name="Hornburger P."/>
            <person name="Mueller R.-W."/>
            <person name="Bruemmer F."/>
            <person name="Labrenz M."/>
            <person name="Spormann A.M."/>
            <person name="Op den Camp H."/>
            <person name="Overmann J."/>
            <person name="Amann R."/>
            <person name="Jetten M.S.M."/>
            <person name="Mascher T."/>
            <person name="Medema M.H."/>
            <person name="Devos D.P."/>
            <person name="Kaster A.-K."/>
            <person name="Ovreas L."/>
            <person name="Rohde M."/>
            <person name="Galperin M.Y."/>
            <person name="Jogler C."/>
        </authorList>
    </citation>
    <scope>NUCLEOTIDE SEQUENCE [LARGE SCALE GENOMIC DNA]</scope>
    <source>
        <strain evidence="3 4">Mal52</strain>
    </source>
</reference>
<keyword evidence="1" id="KW-0812">Transmembrane</keyword>
<dbReference type="AlphaFoldDB" id="A0A517ZQ53"/>
<dbReference type="InterPro" id="IPR007421">
    <property type="entry name" value="Schlafen_AlbA_2_dom"/>
</dbReference>
<gene>
    <name evidence="3" type="ORF">Mal52_30650</name>
</gene>
<proteinExistence type="predicted"/>
<dbReference type="Gene3D" id="3.30.950.30">
    <property type="entry name" value="Schlafen, AAA domain"/>
    <property type="match status" value="1"/>
</dbReference>
<dbReference type="PANTHER" id="PTHR30595:SF6">
    <property type="entry name" value="SCHLAFEN ALBA-2 DOMAIN-CONTAINING PROTEIN"/>
    <property type="match status" value="1"/>
</dbReference>